<dbReference type="Proteomes" id="UP000094578">
    <property type="component" value="Unassembled WGS sequence"/>
</dbReference>
<evidence type="ECO:0000259" key="1">
    <source>
        <dbReference type="PROSITE" id="PS51462"/>
    </source>
</evidence>
<gene>
    <name evidence="2" type="ORF">PTI45_04191</name>
</gene>
<sequence length="209" mass="24217">MVTTEMLDIYDEQDQHLGTCERSEVHRLGHWHHTFHCWLIRDTVEGRQLVFQKRHTDKDTFPDMYDITAAGHLSAGETFIDAAREIQEELGLPLRYEQLTHVLDIRDETFGSTRHGAFIDREVSSVFGAFSPYELPKYQLQQDEVSGIFEAPLQAMIELYQGKCNEVMASGVYTTDTTATIHKLTVHREQFVPHEGHYYIDVFQKLLTL</sequence>
<keyword evidence="2" id="KW-0378">Hydrolase</keyword>
<dbReference type="SUPFAM" id="SSF55811">
    <property type="entry name" value="Nudix"/>
    <property type="match status" value="1"/>
</dbReference>
<dbReference type="PANTHER" id="PTHR10885:SF0">
    <property type="entry name" value="ISOPENTENYL-DIPHOSPHATE DELTA-ISOMERASE"/>
    <property type="match status" value="1"/>
</dbReference>
<accession>A0A1E3KYF4</accession>
<dbReference type="PATRIC" id="fig|1886670.3.peg.4221"/>
<organism evidence="2 3">
    <name type="scientific">Paenibacillus nuruki</name>
    <dbReference type="NCBI Taxonomy" id="1886670"/>
    <lineage>
        <taxon>Bacteria</taxon>
        <taxon>Bacillati</taxon>
        <taxon>Bacillota</taxon>
        <taxon>Bacilli</taxon>
        <taxon>Bacillales</taxon>
        <taxon>Paenibacillaceae</taxon>
        <taxon>Paenibacillus</taxon>
    </lineage>
</organism>
<reference evidence="2 3" key="1">
    <citation type="submission" date="2016-08" db="EMBL/GenBank/DDBJ databases">
        <title>Genome sequencing of Paenibacillus sp. TI45-13ar, isolated from Korean traditional nuruk.</title>
        <authorList>
            <person name="Kim S.-J."/>
        </authorList>
    </citation>
    <scope>NUCLEOTIDE SEQUENCE [LARGE SCALE GENOMIC DNA]</scope>
    <source>
        <strain evidence="2 3">TI45-13ar</strain>
    </source>
</reference>
<name>A0A1E3KYF4_9BACL</name>
<dbReference type="GO" id="GO:0035539">
    <property type="term" value="F:8-oxo-7,8-dihydrodeoxyguanosine triphosphate pyrophosphatase activity"/>
    <property type="evidence" value="ECO:0007669"/>
    <property type="project" value="UniProtKB-EC"/>
</dbReference>
<dbReference type="PROSITE" id="PS51462">
    <property type="entry name" value="NUDIX"/>
    <property type="match status" value="1"/>
</dbReference>
<evidence type="ECO:0000313" key="3">
    <source>
        <dbReference type="Proteomes" id="UP000094578"/>
    </source>
</evidence>
<dbReference type="RefSeq" id="WP_069329512.1">
    <property type="nucleotide sequence ID" value="NZ_MDER01000086.1"/>
</dbReference>
<dbReference type="InterPro" id="IPR015797">
    <property type="entry name" value="NUDIX_hydrolase-like_dom_sf"/>
</dbReference>
<protein>
    <submittedName>
        <fullName evidence="2">8-oxo-dGTP diphosphatase</fullName>
        <ecNumber evidence="2">3.6.1.55</ecNumber>
    </submittedName>
</protein>
<feature type="domain" description="Nudix hydrolase" evidence="1">
    <location>
        <begin position="30"/>
        <end position="173"/>
    </location>
</feature>
<dbReference type="STRING" id="1886670.PTI45_04191"/>
<dbReference type="CDD" id="cd04692">
    <property type="entry name" value="NUDIX_Hydrolase"/>
    <property type="match status" value="1"/>
</dbReference>
<dbReference type="Gene3D" id="3.90.79.10">
    <property type="entry name" value="Nucleoside Triphosphate Pyrophosphohydrolase"/>
    <property type="match status" value="1"/>
</dbReference>
<dbReference type="EMBL" id="MDER01000086">
    <property type="protein sequence ID" value="ODP26351.1"/>
    <property type="molecule type" value="Genomic_DNA"/>
</dbReference>
<proteinExistence type="predicted"/>
<evidence type="ECO:0000313" key="2">
    <source>
        <dbReference type="EMBL" id="ODP26351.1"/>
    </source>
</evidence>
<dbReference type="Pfam" id="PF00293">
    <property type="entry name" value="NUDIX"/>
    <property type="match status" value="1"/>
</dbReference>
<dbReference type="AlphaFoldDB" id="A0A1E3KYF4"/>
<dbReference type="PANTHER" id="PTHR10885">
    <property type="entry name" value="ISOPENTENYL-DIPHOSPHATE DELTA-ISOMERASE"/>
    <property type="match status" value="1"/>
</dbReference>
<comment type="caution">
    <text evidence="2">The sequence shown here is derived from an EMBL/GenBank/DDBJ whole genome shotgun (WGS) entry which is preliminary data.</text>
</comment>
<dbReference type="EC" id="3.6.1.55" evidence="2"/>
<keyword evidence="3" id="KW-1185">Reference proteome</keyword>
<dbReference type="InterPro" id="IPR000086">
    <property type="entry name" value="NUDIX_hydrolase_dom"/>
</dbReference>